<organism evidence="1 2">
    <name type="scientific">Mycobacterium parascrofulaceum ATCC BAA-614</name>
    <dbReference type="NCBI Taxonomy" id="525368"/>
    <lineage>
        <taxon>Bacteria</taxon>
        <taxon>Bacillati</taxon>
        <taxon>Actinomycetota</taxon>
        <taxon>Actinomycetes</taxon>
        <taxon>Mycobacteriales</taxon>
        <taxon>Mycobacteriaceae</taxon>
        <taxon>Mycobacterium</taxon>
        <taxon>Mycobacterium simiae complex</taxon>
    </lineage>
</organism>
<reference evidence="1 2" key="1">
    <citation type="submission" date="2010-04" db="EMBL/GenBank/DDBJ databases">
        <authorList>
            <person name="Muzny D."/>
            <person name="Qin X."/>
            <person name="Deng J."/>
            <person name="Jiang H."/>
            <person name="Liu Y."/>
            <person name="Qu J."/>
            <person name="Song X.-Z."/>
            <person name="Zhang L."/>
            <person name="Thornton R."/>
            <person name="Coyle M."/>
            <person name="Francisco L."/>
            <person name="Jackson L."/>
            <person name="Javaid M."/>
            <person name="Korchina V."/>
            <person name="Kovar C."/>
            <person name="Mata R."/>
            <person name="Mathew T."/>
            <person name="Ngo R."/>
            <person name="Nguyen L."/>
            <person name="Nguyen N."/>
            <person name="Okwuonu G."/>
            <person name="Ongeri F."/>
            <person name="Pham C."/>
            <person name="Simmons D."/>
            <person name="Wilczek-Boney K."/>
            <person name="Hale W."/>
            <person name="Jakkamsetti A."/>
            <person name="Pham P."/>
            <person name="Ruth R."/>
            <person name="San Lucas F."/>
            <person name="Warren J."/>
            <person name="Zhang J."/>
            <person name="Zhao Z."/>
            <person name="Zhou C."/>
            <person name="Zhu D."/>
            <person name="Lee S."/>
            <person name="Bess C."/>
            <person name="Blankenburg K."/>
            <person name="Forbes L."/>
            <person name="Fu Q."/>
            <person name="Gubbala S."/>
            <person name="Hirani K."/>
            <person name="Jayaseelan J.C."/>
            <person name="Lara F."/>
            <person name="Munidasa M."/>
            <person name="Palculict T."/>
            <person name="Patil S."/>
            <person name="Pu L.-L."/>
            <person name="Saada N."/>
            <person name="Tang L."/>
            <person name="Weissenberger G."/>
            <person name="Zhu Y."/>
            <person name="Hemphill L."/>
            <person name="Shang Y."/>
            <person name="Youmans B."/>
            <person name="Ayvaz T."/>
            <person name="Ross M."/>
            <person name="Santibanez J."/>
            <person name="Aqrawi P."/>
            <person name="Gross S."/>
            <person name="Joshi V."/>
            <person name="Fowler G."/>
            <person name="Nazareth L."/>
            <person name="Reid J."/>
            <person name="Worley K."/>
            <person name="Petrosino J."/>
            <person name="Highlander S."/>
            <person name="Gibbs R."/>
        </authorList>
    </citation>
    <scope>NUCLEOTIDE SEQUENCE [LARGE SCALE GENOMIC DNA]</scope>
    <source>
        <strain evidence="1 2">ATCC BAA-614</strain>
    </source>
</reference>
<accession>D5PGG4</accession>
<comment type="caution">
    <text evidence="1">The sequence shown here is derived from an EMBL/GenBank/DDBJ whole genome shotgun (WGS) entry which is preliminary data.</text>
</comment>
<evidence type="ECO:0000313" key="2">
    <source>
        <dbReference type="Proteomes" id="UP000003653"/>
    </source>
</evidence>
<dbReference type="EMBL" id="ADNV01000350">
    <property type="protein sequence ID" value="EFG74818.1"/>
    <property type="molecule type" value="Genomic_DNA"/>
</dbReference>
<name>D5PGG4_9MYCO</name>
<evidence type="ECO:0000313" key="1">
    <source>
        <dbReference type="EMBL" id="EFG74818.1"/>
    </source>
</evidence>
<dbReference type="RefSeq" id="WP_007169247.1">
    <property type="nucleotide sequence ID" value="NZ_GG770554.1"/>
</dbReference>
<keyword evidence="2" id="KW-1185">Reference proteome</keyword>
<dbReference type="Proteomes" id="UP000003653">
    <property type="component" value="Unassembled WGS sequence"/>
</dbReference>
<dbReference type="HOGENOM" id="CLU_3137932_0_0_11"/>
<protein>
    <submittedName>
        <fullName evidence="1">Uncharacterized protein</fullName>
    </submittedName>
</protein>
<gene>
    <name evidence="1" type="ORF">HMPREF0591_5258</name>
</gene>
<proteinExistence type="predicted"/>
<sequence>MRDLDVIDSELRLLVAVRRAVVADGGTAPSLHIIDGLLDERHALNGSGD</sequence>
<dbReference type="AlphaFoldDB" id="D5PGG4"/>